<evidence type="ECO:0000256" key="1">
    <source>
        <dbReference type="SAM" id="MobiDB-lite"/>
    </source>
</evidence>
<dbReference type="AlphaFoldDB" id="A0AAV4J1M3"/>
<feature type="region of interest" description="Disordered" evidence="1">
    <location>
        <begin position="27"/>
        <end position="116"/>
    </location>
</feature>
<evidence type="ECO:0000313" key="3">
    <source>
        <dbReference type="Proteomes" id="UP000762676"/>
    </source>
</evidence>
<name>A0AAV4J1M3_9GAST</name>
<comment type="caution">
    <text evidence="2">The sequence shown here is derived from an EMBL/GenBank/DDBJ whole genome shotgun (WGS) entry which is preliminary data.</text>
</comment>
<reference evidence="2 3" key="1">
    <citation type="journal article" date="2021" name="Elife">
        <title>Chloroplast acquisition without the gene transfer in kleptoplastic sea slugs, Plakobranchus ocellatus.</title>
        <authorList>
            <person name="Maeda T."/>
            <person name="Takahashi S."/>
            <person name="Yoshida T."/>
            <person name="Shimamura S."/>
            <person name="Takaki Y."/>
            <person name="Nagai Y."/>
            <person name="Toyoda A."/>
            <person name="Suzuki Y."/>
            <person name="Arimoto A."/>
            <person name="Ishii H."/>
            <person name="Satoh N."/>
            <person name="Nishiyama T."/>
            <person name="Hasebe M."/>
            <person name="Maruyama T."/>
            <person name="Minagawa J."/>
            <person name="Obokata J."/>
            <person name="Shigenobu S."/>
        </authorList>
    </citation>
    <scope>NUCLEOTIDE SEQUENCE [LARGE SCALE GENOMIC DNA]</scope>
</reference>
<gene>
    <name evidence="2" type="ORF">ElyMa_003190200</name>
</gene>
<sequence>MSEFEQIGGLLGVSDRPSWLAGAVKTLHLPRKNDGGGDGGDDEDDGGGDGGDNDDGGDHDGGGGDGGDDDDDGDDGDDDDDDDCACDAVSAADVSYDNTVNDYDDIDHDVDASNNT</sequence>
<protein>
    <submittedName>
        <fullName evidence="2">Uncharacterized protein</fullName>
    </submittedName>
</protein>
<dbReference type="Proteomes" id="UP000762676">
    <property type="component" value="Unassembled WGS sequence"/>
</dbReference>
<feature type="compositionally biased region" description="Acidic residues" evidence="1">
    <location>
        <begin position="66"/>
        <end position="85"/>
    </location>
</feature>
<evidence type="ECO:0000313" key="2">
    <source>
        <dbReference type="EMBL" id="GFS15548.1"/>
    </source>
</evidence>
<dbReference type="EMBL" id="BMAT01006587">
    <property type="protein sequence ID" value="GFS15548.1"/>
    <property type="molecule type" value="Genomic_DNA"/>
</dbReference>
<keyword evidence="3" id="KW-1185">Reference proteome</keyword>
<proteinExistence type="predicted"/>
<accession>A0AAV4J1M3</accession>
<organism evidence="2 3">
    <name type="scientific">Elysia marginata</name>
    <dbReference type="NCBI Taxonomy" id="1093978"/>
    <lineage>
        <taxon>Eukaryota</taxon>
        <taxon>Metazoa</taxon>
        <taxon>Spiralia</taxon>
        <taxon>Lophotrochozoa</taxon>
        <taxon>Mollusca</taxon>
        <taxon>Gastropoda</taxon>
        <taxon>Heterobranchia</taxon>
        <taxon>Euthyneura</taxon>
        <taxon>Panpulmonata</taxon>
        <taxon>Sacoglossa</taxon>
        <taxon>Placobranchoidea</taxon>
        <taxon>Plakobranchidae</taxon>
        <taxon>Elysia</taxon>
    </lineage>
</organism>
<feature type="compositionally biased region" description="Acidic residues" evidence="1">
    <location>
        <begin position="39"/>
        <end position="55"/>
    </location>
</feature>